<dbReference type="RefSeq" id="WP_390196494.1">
    <property type="nucleotide sequence ID" value="NZ_JBHSDV010000001.1"/>
</dbReference>
<evidence type="ECO:0000313" key="9">
    <source>
        <dbReference type="EMBL" id="MFC4387113.1"/>
    </source>
</evidence>
<protein>
    <submittedName>
        <fullName evidence="9">M14 family metallocarboxypeptidase</fullName>
        <ecNumber evidence="9">3.4.17.-</ecNumber>
    </submittedName>
</protein>
<evidence type="ECO:0000256" key="7">
    <source>
        <dbReference type="PROSITE-ProRule" id="PRU01379"/>
    </source>
</evidence>
<comment type="cofactor">
    <cofactor evidence="1">
        <name>Zn(2+)</name>
        <dbReference type="ChEBI" id="CHEBI:29105"/>
    </cofactor>
</comment>
<keyword evidence="4 9" id="KW-0378">Hydrolase</keyword>
<comment type="caution">
    <text evidence="9">The sequence shown here is derived from an EMBL/GenBank/DDBJ whole genome shotgun (WGS) entry which is preliminary data.</text>
</comment>
<keyword evidence="10" id="KW-1185">Reference proteome</keyword>
<keyword evidence="9" id="KW-0121">Carboxypeptidase</keyword>
<dbReference type="SUPFAM" id="SSF53187">
    <property type="entry name" value="Zn-dependent exopeptidases"/>
    <property type="match status" value="1"/>
</dbReference>
<feature type="domain" description="Peptidase M14" evidence="8">
    <location>
        <begin position="9"/>
        <end position="292"/>
    </location>
</feature>
<dbReference type="InterPro" id="IPR000834">
    <property type="entry name" value="Peptidase_M14"/>
</dbReference>
<dbReference type="GO" id="GO:0004180">
    <property type="term" value="F:carboxypeptidase activity"/>
    <property type="evidence" value="ECO:0007669"/>
    <property type="project" value="UniProtKB-KW"/>
</dbReference>
<keyword evidence="3" id="KW-0645">Protease</keyword>
<dbReference type="EC" id="3.4.17.-" evidence="9"/>
<evidence type="ECO:0000256" key="3">
    <source>
        <dbReference type="ARBA" id="ARBA00022670"/>
    </source>
</evidence>
<organism evidence="9 10">
    <name type="scientific">Gracilibacillus marinus</name>
    <dbReference type="NCBI Taxonomy" id="630535"/>
    <lineage>
        <taxon>Bacteria</taxon>
        <taxon>Bacillati</taxon>
        <taxon>Bacillota</taxon>
        <taxon>Bacilli</taxon>
        <taxon>Bacillales</taxon>
        <taxon>Bacillaceae</taxon>
        <taxon>Gracilibacillus</taxon>
    </lineage>
</organism>
<sequence length="292" mass="33606">MESIVEPKQVYTYQIMLNDIELLKQTYPFLVVEEIGMSVDKRKIIAVKIGNGSRPIMLNGAHHAREWMTTALLMHMLEYYCKTYTENQLDDLSIWFVPMVNPDGVTLVQEGVGQFAEKDFLLQLNENSIDFASWKANIRGVDLNRQYPVDWEHIDDYIRKPSKSMYKGPSPLSEPEARALYDFTILHQFHAVACYHSSGEEIFWKYKADGKLIEESLKLANQLVTATGYTLIDPGENPSGGGFTDWFLMKLKRPSFTMEIAPYVGPRPVPLEFYEEIWEKNKHVGLILGRNV</sequence>
<dbReference type="PANTHER" id="PTHR11705:SF143">
    <property type="entry name" value="SLL0236 PROTEIN"/>
    <property type="match status" value="1"/>
</dbReference>
<evidence type="ECO:0000256" key="2">
    <source>
        <dbReference type="ARBA" id="ARBA00005988"/>
    </source>
</evidence>
<dbReference type="Pfam" id="PF00246">
    <property type="entry name" value="Peptidase_M14"/>
    <property type="match status" value="1"/>
</dbReference>
<dbReference type="Proteomes" id="UP001595880">
    <property type="component" value="Unassembled WGS sequence"/>
</dbReference>
<keyword evidence="5" id="KW-0862">Zinc</keyword>
<evidence type="ECO:0000313" key="10">
    <source>
        <dbReference type="Proteomes" id="UP001595880"/>
    </source>
</evidence>
<dbReference type="PANTHER" id="PTHR11705">
    <property type="entry name" value="PROTEASE FAMILY M14 CARBOXYPEPTIDASE A,B"/>
    <property type="match status" value="1"/>
</dbReference>
<dbReference type="InterPro" id="IPR034274">
    <property type="entry name" value="ENP1_M14_CPD"/>
</dbReference>
<dbReference type="PROSITE" id="PS52035">
    <property type="entry name" value="PEPTIDASE_M14"/>
    <property type="match status" value="1"/>
</dbReference>
<evidence type="ECO:0000256" key="1">
    <source>
        <dbReference type="ARBA" id="ARBA00001947"/>
    </source>
</evidence>
<feature type="active site" description="Proton donor/acceptor" evidence="7">
    <location>
        <position position="259"/>
    </location>
</feature>
<dbReference type="Gene3D" id="3.40.630.10">
    <property type="entry name" value="Zn peptidases"/>
    <property type="match status" value="1"/>
</dbReference>
<keyword evidence="6" id="KW-0482">Metalloprotease</keyword>
<evidence type="ECO:0000256" key="5">
    <source>
        <dbReference type="ARBA" id="ARBA00022833"/>
    </source>
</evidence>
<name>A0ABV8VRM2_9BACI</name>
<dbReference type="CDD" id="cd06229">
    <property type="entry name" value="M14_Endopeptidase_I"/>
    <property type="match status" value="1"/>
</dbReference>
<reference evidence="10" key="1">
    <citation type="journal article" date="2019" name="Int. J. Syst. Evol. Microbiol.">
        <title>The Global Catalogue of Microorganisms (GCM) 10K type strain sequencing project: providing services to taxonomists for standard genome sequencing and annotation.</title>
        <authorList>
            <consortium name="The Broad Institute Genomics Platform"/>
            <consortium name="The Broad Institute Genome Sequencing Center for Infectious Disease"/>
            <person name="Wu L."/>
            <person name="Ma J."/>
        </authorList>
    </citation>
    <scope>NUCLEOTIDE SEQUENCE [LARGE SCALE GENOMIC DNA]</scope>
    <source>
        <strain evidence="10">KACC 14058</strain>
    </source>
</reference>
<evidence type="ECO:0000256" key="4">
    <source>
        <dbReference type="ARBA" id="ARBA00022801"/>
    </source>
</evidence>
<accession>A0ABV8VRM2</accession>
<proteinExistence type="inferred from homology"/>
<comment type="similarity">
    <text evidence="2 7">Belongs to the peptidase M14 family.</text>
</comment>
<gene>
    <name evidence="9" type="ORF">ACFOZ1_04750</name>
</gene>
<evidence type="ECO:0000256" key="6">
    <source>
        <dbReference type="ARBA" id="ARBA00023049"/>
    </source>
</evidence>
<dbReference type="EMBL" id="JBHSDV010000001">
    <property type="protein sequence ID" value="MFC4387113.1"/>
    <property type="molecule type" value="Genomic_DNA"/>
</dbReference>
<evidence type="ECO:0000259" key="8">
    <source>
        <dbReference type="PROSITE" id="PS52035"/>
    </source>
</evidence>
<dbReference type="SMART" id="SM00631">
    <property type="entry name" value="Zn_pept"/>
    <property type="match status" value="1"/>
</dbReference>